<comment type="subcellular location">
    <subcellularLocation>
        <location evidence="1">Nucleus</location>
    </subcellularLocation>
</comment>
<dbReference type="InterPro" id="IPR030378">
    <property type="entry name" value="G_CP_dom"/>
</dbReference>
<evidence type="ECO:0000256" key="3">
    <source>
        <dbReference type="ARBA" id="ARBA00022517"/>
    </source>
</evidence>
<dbReference type="Gene3D" id="1.10.1580.10">
    <property type="match status" value="1"/>
</dbReference>
<dbReference type="Pfam" id="PF01926">
    <property type="entry name" value="MMR_HSR1"/>
    <property type="match status" value="1"/>
</dbReference>
<keyword evidence="6" id="KW-0342">GTP-binding</keyword>
<dbReference type="FunCoup" id="A0A4S2N6J9">
    <property type="interactions" value="981"/>
</dbReference>
<dbReference type="InterPro" id="IPR023179">
    <property type="entry name" value="GTP-bd_ortho_bundle_sf"/>
</dbReference>
<feature type="compositionally biased region" description="Basic and acidic residues" evidence="8">
    <location>
        <begin position="70"/>
        <end position="93"/>
    </location>
</feature>
<evidence type="ECO:0000256" key="5">
    <source>
        <dbReference type="ARBA" id="ARBA00022927"/>
    </source>
</evidence>
<evidence type="ECO:0000256" key="1">
    <source>
        <dbReference type="ARBA" id="ARBA00004123"/>
    </source>
</evidence>
<evidence type="ECO:0000256" key="6">
    <source>
        <dbReference type="ARBA" id="ARBA00023134"/>
    </source>
</evidence>
<protein>
    <submittedName>
        <fullName evidence="10">P-loop containing nucleoside triphosphate hydrolase protein</fullName>
    </submittedName>
</protein>
<evidence type="ECO:0000313" key="10">
    <source>
        <dbReference type="EMBL" id="TGZ84877.1"/>
    </source>
</evidence>
<keyword evidence="11" id="KW-1185">Reference proteome</keyword>
<dbReference type="PANTHER" id="PTHR11089">
    <property type="entry name" value="GTP-BINDING PROTEIN-RELATED"/>
    <property type="match status" value="1"/>
</dbReference>
<dbReference type="GO" id="GO:0006364">
    <property type="term" value="P:rRNA processing"/>
    <property type="evidence" value="ECO:0007669"/>
    <property type="project" value="UniProtKB-ARBA"/>
</dbReference>
<evidence type="ECO:0000256" key="2">
    <source>
        <dbReference type="ARBA" id="ARBA00022448"/>
    </source>
</evidence>
<dbReference type="Gene3D" id="3.40.50.300">
    <property type="entry name" value="P-loop containing nucleotide triphosphate hydrolases"/>
    <property type="match status" value="1"/>
</dbReference>
<accession>A0A4S2N6J9</accession>
<keyword evidence="2" id="KW-0813">Transport</keyword>
<dbReference type="Pfam" id="PF08701">
    <property type="entry name" value="GN3L_Grn1"/>
    <property type="match status" value="1"/>
</dbReference>
<keyword evidence="7" id="KW-0539">Nucleus</keyword>
<evidence type="ECO:0000313" key="11">
    <source>
        <dbReference type="Proteomes" id="UP000298138"/>
    </source>
</evidence>
<evidence type="ECO:0000256" key="4">
    <source>
        <dbReference type="ARBA" id="ARBA00022741"/>
    </source>
</evidence>
<dbReference type="OrthoDB" id="10266128at2759"/>
<dbReference type="GO" id="GO:0030684">
    <property type="term" value="C:preribosome"/>
    <property type="evidence" value="ECO:0007669"/>
    <property type="project" value="UniProtKB-ARBA"/>
</dbReference>
<feature type="compositionally biased region" description="Acidic residues" evidence="8">
    <location>
        <begin position="94"/>
        <end position="129"/>
    </location>
</feature>
<name>A0A4S2N6J9_9PEZI</name>
<dbReference type="PANTHER" id="PTHR11089:SF30">
    <property type="entry name" value="GUANINE NUCLEOTIDE-BINDING PROTEIN-LIKE 3 HOMOLOG"/>
    <property type="match status" value="1"/>
</dbReference>
<dbReference type="FunFam" id="3.40.50.300:FF:000844">
    <property type="entry name" value="Nuclear GTP-binding protein NUG1"/>
    <property type="match status" value="1"/>
</dbReference>
<dbReference type="GO" id="GO:0042273">
    <property type="term" value="P:ribosomal large subunit biogenesis"/>
    <property type="evidence" value="ECO:0007669"/>
    <property type="project" value="UniProtKB-ARBA"/>
</dbReference>
<dbReference type="InParanoid" id="A0A4S2N6J9"/>
<dbReference type="InterPro" id="IPR050755">
    <property type="entry name" value="TRAFAC_YlqF/YawG_RiboMat"/>
</dbReference>
<dbReference type="Proteomes" id="UP000298138">
    <property type="component" value="Unassembled WGS sequence"/>
</dbReference>
<dbReference type="GO" id="GO:0016787">
    <property type="term" value="F:hydrolase activity"/>
    <property type="evidence" value="ECO:0007669"/>
    <property type="project" value="UniProtKB-KW"/>
</dbReference>
<keyword evidence="5" id="KW-0653">Protein transport</keyword>
<keyword evidence="3" id="KW-0690">Ribosome biogenesis</keyword>
<feature type="compositionally biased region" description="Basic and acidic residues" evidence="8">
    <location>
        <begin position="146"/>
        <end position="157"/>
    </location>
</feature>
<dbReference type="AlphaFoldDB" id="A0A4S2N6J9"/>
<sequence>MKIPKRKSKRTPVRLRHKIEKKSAAKQRKERRHEKKHPELHHKKKNPEAGLGIPNSFPYKDQILAEIEETRRHKLEDQARRREETRLRRKEAQAGDDDDMEMMDLEDEGDDSDSDSEDGMEVDSDEEEQTGNSAMAALLASARARAMEYEEQHAHDSDDSDAGSDSAPVIKQDTSRRAFDKAFKDVIQHSDVILYVLDARDPDGTRSREVERQIMAADNGEKRLILILNKIDLVPPAVLKGWLTYLRRFFPTLPLKASKSAPNARSFDHKNLTSEGTSAALLKALKSFAHSKQLKRSVTVGVIGYPNVGKSSVINALTGRLGGSSSACPTGAEAGVTTSLREVKLDKKLKLLDSPGIVFPGSAPRDAGVTKAEAHARLVLMNAIPPKQIDDPISAVRLLLKRFSSSQSLMDKLFDVYSLPPLVGVTIDQLTRNFLIEVARRRGRLGKKGVPNLESAAMTVIMDWRDGRIQGWIDPPVGTGAGEVSGGIVSDTKVTEEDQKEVVSEWLEEFKIEGLFGNGEVADEMELDQ</sequence>
<keyword evidence="10" id="KW-0378">Hydrolase</keyword>
<evidence type="ECO:0000259" key="9">
    <source>
        <dbReference type="PROSITE" id="PS51721"/>
    </source>
</evidence>
<gene>
    <name evidence="10" type="ORF">EX30DRAFT_325733</name>
</gene>
<proteinExistence type="predicted"/>
<feature type="compositionally biased region" description="Basic residues" evidence="8">
    <location>
        <begin position="1"/>
        <end position="45"/>
    </location>
</feature>
<dbReference type="GO" id="GO:0005525">
    <property type="term" value="F:GTP binding"/>
    <property type="evidence" value="ECO:0007669"/>
    <property type="project" value="UniProtKB-KW"/>
</dbReference>
<dbReference type="PROSITE" id="PS51721">
    <property type="entry name" value="G_CP"/>
    <property type="match status" value="1"/>
</dbReference>
<reference evidence="10 11" key="1">
    <citation type="submission" date="2019-04" db="EMBL/GenBank/DDBJ databases">
        <title>Comparative genomics and transcriptomics to analyze fruiting body development in filamentous ascomycetes.</title>
        <authorList>
            <consortium name="DOE Joint Genome Institute"/>
            <person name="Lutkenhaus R."/>
            <person name="Traeger S."/>
            <person name="Breuer J."/>
            <person name="Kuo A."/>
            <person name="Lipzen A."/>
            <person name="Pangilinan J."/>
            <person name="Dilworth D."/>
            <person name="Sandor L."/>
            <person name="Poggeler S."/>
            <person name="Barry K."/>
            <person name="Grigoriev I.V."/>
            <person name="Nowrousian M."/>
        </authorList>
    </citation>
    <scope>NUCLEOTIDE SEQUENCE [LARGE SCALE GENOMIC DNA]</scope>
    <source>
        <strain evidence="10 11">CBS 389.68</strain>
    </source>
</reference>
<dbReference type="InterPro" id="IPR006073">
    <property type="entry name" value="GTP-bd"/>
</dbReference>
<dbReference type="SUPFAM" id="SSF52540">
    <property type="entry name" value="P-loop containing nucleoside triphosphate hydrolases"/>
    <property type="match status" value="1"/>
</dbReference>
<organism evidence="10 11">
    <name type="scientific">Ascodesmis nigricans</name>
    <dbReference type="NCBI Taxonomy" id="341454"/>
    <lineage>
        <taxon>Eukaryota</taxon>
        <taxon>Fungi</taxon>
        <taxon>Dikarya</taxon>
        <taxon>Ascomycota</taxon>
        <taxon>Pezizomycotina</taxon>
        <taxon>Pezizomycetes</taxon>
        <taxon>Pezizales</taxon>
        <taxon>Ascodesmidaceae</taxon>
        <taxon>Ascodesmis</taxon>
    </lineage>
</organism>
<dbReference type="GO" id="GO:0015031">
    <property type="term" value="P:protein transport"/>
    <property type="evidence" value="ECO:0007669"/>
    <property type="project" value="UniProtKB-KW"/>
</dbReference>
<feature type="domain" description="CP-type G" evidence="9">
    <location>
        <begin position="176"/>
        <end position="360"/>
    </location>
</feature>
<feature type="region of interest" description="Disordered" evidence="8">
    <location>
        <begin position="1"/>
        <end position="57"/>
    </location>
</feature>
<evidence type="ECO:0000256" key="8">
    <source>
        <dbReference type="SAM" id="MobiDB-lite"/>
    </source>
</evidence>
<dbReference type="InterPro" id="IPR027417">
    <property type="entry name" value="P-loop_NTPase"/>
</dbReference>
<dbReference type="EMBL" id="ML220112">
    <property type="protein sequence ID" value="TGZ84877.1"/>
    <property type="molecule type" value="Genomic_DNA"/>
</dbReference>
<dbReference type="STRING" id="341454.A0A4S2N6J9"/>
<dbReference type="InterPro" id="IPR014813">
    <property type="entry name" value="Gnl3_N_dom"/>
</dbReference>
<dbReference type="PRINTS" id="PR00326">
    <property type="entry name" value="GTP1OBG"/>
</dbReference>
<keyword evidence="4" id="KW-0547">Nucleotide-binding</keyword>
<dbReference type="FunFam" id="1.10.1580.10:FF:000006">
    <property type="entry name" value="Nuclear GTP-binding protein NUG1"/>
    <property type="match status" value="1"/>
</dbReference>
<dbReference type="GO" id="GO:0005730">
    <property type="term" value="C:nucleolus"/>
    <property type="evidence" value="ECO:0007669"/>
    <property type="project" value="TreeGrafter"/>
</dbReference>
<feature type="region of interest" description="Disordered" evidence="8">
    <location>
        <begin position="146"/>
        <end position="168"/>
    </location>
</feature>
<evidence type="ECO:0000256" key="7">
    <source>
        <dbReference type="ARBA" id="ARBA00023242"/>
    </source>
</evidence>
<feature type="region of interest" description="Disordered" evidence="8">
    <location>
        <begin position="70"/>
        <end position="132"/>
    </location>
</feature>